<proteinExistence type="predicted"/>
<protein>
    <submittedName>
        <fullName evidence="3">Nitrilase</fullName>
    </submittedName>
</protein>
<evidence type="ECO:0000259" key="2">
    <source>
        <dbReference type="PROSITE" id="PS50263"/>
    </source>
</evidence>
<gene>
    <name evidence="3" type="ORF">UMAG_11973</name>
</gene>
<reference evidence="3 4" key="1">
    <citation type="journal article" date="2006" name="Nature">
        <title>Insights from the genome of the biotrophic fungal plant pathogen Ustilago maydis.</title>
        <authorList>
            <person name="Kamper J."/>
            <person name="Kahmann R."/>
            <person name="Bolker M."/>
            <person name="Ma L.J."/>
            <person name="Brefort T."/>
            <person name="Saville B.J."/>
            <person name="Banuett F."/>
            <person name="Kronstad J.W."/>
            <person name="Gold S.E."/>
            <person name="Muller O."/>
            <person name="Perlin M.H."/>
            <person name="Wosten H.A."/>
            <person name="de Vries R."/>
            <person name="Ruiz-Herrera J."/>
            <person name="Reynaga-Pena C.G."/>
            <person name="Snetselaar K."/>
            <person name="McCann M."/>
            <person name="Perez-Martin J."/>
            <person name="Feldbrugge M."/>
            <person name="Basse C.W."/>
            <person name="Steinberg G."/>
            <person name="Ibeas J.I."/>
            <person name="Holloman W."/>
            <person name="Guzman P."/>
            <person name="Farman M."/>
            <person name="Stajich J.E."/>
            <person name="Sentandreu R."/>
            <person name="Gonzalez-Prieto J.M."/>
            <person name="Kennell J.C."/>
            <person name="Molina L."/>
            <person name="Schirawski J."/>
            <person name="Mendoza-Mendoza A."/>
            <person name="Greilinger D."/>
            <person name="Munch K."/>
            <person name="Rossel N."/>
            <person name="Scherer M."/>
            <person name="Vranes M."/>
            <person name="Ladendorf O."/>
            <person name="Vincon V."/>
            <person name="Fuchs U."/>
            <person name="Sandrock B."/>
            <person name="Meng S."/>
            <person name="Ho E.C."/>
            <person name="Cahill M.J."/>
            <person name="Boyce K.J."/>
            <person name="Klose J."/>
            <person name="Klosterman S.J."/>
            <person name="Deelstra H.J."/>
            <person name="Ortiz-Castellanos L."/>
            <person name="Li W."/>
            <person name="Sanchez-Alonso P."/>
            <person name="Schreier P.H."/>
            <person name="Hauser-Hahn I."/>
            <person name="Vaupel M."/>
            <person name="Koopmann E."/>
            <person name="Friedrich G."/>
            <person name="Voss H."/>
            <person name="Schluter T."/>
            <person name="Margolis J."/>
            <person name="Platt D."/>
            <person name="Swimmer C."/>
            <person name="Gnirke A."/>
            <person name="Chen F."/>
            <person name="Vysotskaia V."/>
            <person name="Mannhaupt G."/>
            <person name="Guldener U."/>
            <person name="Munsterkotter M."/>
            <person name="Haase D."/>
            <person name="Oesterheld M."/>
            <person name="Mewes H.W."/>
            <person name="Mauceli E.W."/>
            <person name="DeCaprio D."/>
            <person name="Wade C.M."/>
            <person name="Butler J."/>
            <person name="Young S."/>
            <person name="Jaffe D.B."/>
            <person name="Calvo S."/>
            <person name="Nusbaum C."/>
            <person name="Galagan J."/>
            <person name="Birren B.W."/>
        </authorList>
    </citation>
    <scope>NUCLEOTIDE SEQUENCE [LARGE SCALE GENOMIC DNA]</scope>
    <source>
        <strain evidence="4">DSM 14603 / FGSC 9021 / UM521</strain>
    </source>
</reference>
<dbReference type="InterPro" id="IPR001110">
    <property type="entry name" value="UPF0012_CS"/>
</dbReference>
<evidence type="ECO:0000313" key="4">
    <source>
        <dbReference type="Proteomes" id="UP000000561"/>
    </source>
</evidence>
<dbReference type="FunCoup" id="A0A0D1DZH5">
    <property type="interactions" value="60"/>
</dbReference>
<dbReference type="AlphaFoldDB" id="A0A0D1DZH5"/>
<dbReference type="PANTHER" id="PTHR23088:SF27">
    <property type="entry name" value="DEAMINATED GLUTATHIONE AMIDASE"/>
    <property type="match status" value="1"/>
</dbReference>
<feature type="domain" description="CN hydrolase" evidence="2">
    <location>
        <begin position="1"/>
        <end position="266"/>
    </location>
</feature>
<dbReference type="Pfam" id="PF00795">
    <property type="entry name" value="CN_hydrolase"/>
    <property type="match status" value="1"/>
</dbReference>
<dbReference type="InterPro" id="IPR003010">
    <property type="entry name" value="C-N_Hydrolase"/>
</dbReference>
<dbReference type="GO" id="GO:0043605">
    <property type="term" value="P:amide catabolic process"/>
    <property type="evidence" value="ECO:0007669"/>
    <property type="project" value="EnsemblFungi"/>
</dbReference>
<dbReference type="Gene3D" id="3.60.110.10">
    <property type="entry name" value="Carbon-nitrogen hydrolase"/>
    <property type="match status" value="1"/>
</dbReference>
<dbReference type="InParanoid" id="A0A0D1DZH5"/>
<evidence type="ECO:0000313" key="3">
    <source>
        <dbReference type="EMBL" id="KIS67930.1"/>
    </source>
</evidence>
<dbReference type="SUPFAM" id="SSF56317">
    <property type="entry name" value="Carbon-nitrogen hydrolase"/>
    <property type="match status" value="1"/>
</dbReference>
<name>A0A0D1DZH5_MYCMD</name>
<accession>A0A0D1DZH5</accession>
<dbReference type="InterPro" id="IPR045254">
    <property type="entry name" value="Nit1/2_C-N_Hydrolase"/>
</dbReference>
<dbReference type="eggNOG" id="KOG0807">
    <property type="taxonomic scope" value="Eukaryota"/>
</dbReference>
<dbReference type="RefSeq" id="XP_011390590.1">
    <property type="nucleotide sequence ID" value="XM_011392288.1"/>
</dbReference>
<sequence length="290" mass="32119">MVVAAVAQLKSTSVIADNLAASVSLIRSAALAGAKAIFLPEATDFIAPTAQVASLTRSRDNLDFIRGIQTAAREASIWVSVGIHEPPSCQQDEIDSRDTKGRLRCYNTQLLIDHSGEILDRYRKLHLFDVDIKGGLKILESDSTIKGDRLLTPRQTPFGKLGMLTCYDLRFPEPSLSLRRQGAQVLTYPSAFTVRTGAAHWEVLLRARAIETQSYVLAAAQVGAHDGTKRVSWGHAMIVDPWGSVVAQCPDIQPYKPTFCLADIDLDSLENTRQEMPLWQQRRDDIFPQF</sequence>
<organism evidence="3 4">
    <name type="scientific">Mycosarcoma maydis</name>
    <name type="common">Corn smut fungus</name>
    <name type="synonym">Ustilago maydis</name>
    <dbReference type="NCBI Taxonomy" id="5270"/>
    <lineage>
        <taxon>Eukaryota</taxon>
        <taxon>Fungi</taxon>
        <taxon>Dikarya</taxon>
        <taxon>Basidiomycota</taxon>
        <taxon>Ustilaginomycotina</taxon>
        <taxon>Ustilaginomycetes</taxon>
        <taxon>Ustilaginales</taxon>
        <taxon>Ustilaginaceae</taxon>
        <taxon>Mycosarcoma</taxon>
    </lineage>
</organism>
<keyword evidence="1" id="KW-0378">Hydrolase</keyword>
<dbReference type="OrthoDB" id="10250282at2759"/>
<dbReference type="PROSITE" id="PS50263">
    <property type="entry name" value="CN_HYDROLASE"/>
    <property type="match status" value="1"/>
</dbReference>
<dbReference type="EMBL" id="CM003150">
    <property type="protein sequence ID" value="KIS67930.1"/>
    <property type="molecule type" value="Genomic_DNA"/>
</dbReference>
<dbReference type="CDD" id="cd07572">
    <property type="entry name" value="nit"/>
    <property type="match status" value="1"/>
</dbReference>
<dbReference type="PROSITE" id="PS01227">
    <property type="entry name" value="UPF0012"/>
    <property type="match status" value="1"/>
</dbReference>
<dbReference type="GO" id="GO:0110050">
    <property type="term" value="F:deaminated glutathione amidase activity"/>
    <property type="evidence" value="ECO:0007669"/>
    <property type="project" value="EnsemblFungi"/>
</dbReference>
<dbReference type="KEGG" id="uma:UMAG_11973"/>
<keyword evidence="4" id="KW-1185">Reference proteome</keyword>
<dbReference type="STRING" id="237631.A0A0D1DZH5"/>
<evidence type="ECO:0000256" key="1">
    <source>
        <dbReference type="ARBA" id="ARBA00022801"/>
    </source>
</evidence>
<dbReference type="Proteomes" id="UP000000561">
    <property type="component" value="Chromosome 11"/>
</dbReference>
<dbReference type="PANTHER" id="PTHR23088">
    <property type="entry name" value="NITRILASE-RELATED"/>
    <property type="match status" value="1"/>
</dbReference>
<dbReference type="GeneID" id="23567773"/>
<dbReference type="InterPro" id="IPR036526">
    <property type="entry name" value="C-N_Hydrolase_sf"/>
</dbReference>
<dbReference type="VEuPathDB" id="FungiDB:UMAG_11973"/>